<name>A0A1B1BA42_9ACTN</name>
<dbReference type="KEGG" id="sgs:AVL59_44290"/>
<reference evidence="1 2" key="1">
    <citation type="submission" date="2016-06" db="EMBL/GenBank/DDBJ databases">
        <title>Complete genome sequence of Streptomyces griseochromogenes ATCC 14511, the Blasticidin S producer.</title>
        <authorList>
            <person name="Wu L."/>
        </authorList>
    </citation>
    <scope>NUCLEOTIDE SEQUENCE [LARGE SCALE GENOMIC DNA]</scope>
    <source>
        <strain evidence="1 2">ATCC 14511</strain>
    </source>
</reference>
<accession>A0A1B1BA42</accession>
<dbReference type="Proteomes" id="UP000092659">
    <property type="component" value="Chromosome"/>
</dbReference>
<sequence>MAMCGAVALLLLGLAVREAVVVRRLKRDGVRAQGVVVDNTRDDYSDGFNWVPVIAFVDQQGHRVEFSPKMRGTGMNLAR</sequence>
<organism evidence="1 2">
    <name type="scientific">Streptomyces griseochromogenes</name>
    <dbReference type="NCBI Taxonomy" id="68214"/>
    <lineage>
        <taxon>Bacteria</taxon>
        <taxon>Bacillati</taxon>
        <taxon>Actinomycetota</taxon>
        <taxon>Actinomycetes</taxon>
        <taxon>Kitasatosporales</taxon>
        <taxon>Streptomycetaceae</taxon>
        <taxon>Streptomyces</taxon>
    </lineage>
</organism>
<proteinExistence type="predicted"/>
<evidence type="ECO:0008006" key="3">
    <source>
        <dbReference type="Google" id="ProtNLM"/>
    </source>
</evidence>
<dbReference type="AlphaFoldDB" id="A0A1B1BA42"/>
<protein>
    <recommendedName>
        <fullName evidence="3">DUF3592 domain-containing protein</fullName>
    </recommendedName>
</protein>
<dbReference type="EMBL" id="CP016279">
    <property type="protein sequence ID" value="ANP55690.1"/>
    <property type="molecule type" value="Genomic_DNA"/>
</dbReference>
<evidence type="ECO:0000313" key="1">
    <source>
        <dbReference type="EMBL" id="ANP55690.1"/>
    </source>
</evidence>
<evidence type="ECO:0000313" key="2">
    <source>
        <dbReference type="Proteomes" id="UP000092659"/>
    </source>
</evidence>
<gene>
    <name evidence="1" type="ORF">AVL59_44290</name>
</gene>